<protein>
    <submittedName>
        <fullName evidence="2">C45 family autoproteolytic acyltransferase/hydrolase</fullName>
    </submittedName>
</protein>
<dbReference type="InterPro" id="IPR047794">
    <property type="entry name" value="C45_proenzyme-like"/>
</dbReference>
<name>A0ABV7TCY5_9RHOB</name>
<feature type="domain" description="Peptidase C45 hydrolase" evidence="1">
    <location>
        <begin position="158"/>
        <end position="323"/>
    </location>
</feature>
<dbReference type="RefSeq" id="WP_386734605.1">
    <property type="nucleotide sequence ID" value="NZ_JBHRXI010000004.1"/>
</dbReference>
<comment type="caution">
    <text evidence="2">The sequence shown here is derived from an EMBL/GenBank/DDBJ whole genome shotgun (WGS) entry which is preliminary data.</text>
</comment>
<dbReference type="PANTHER" id="PTHR34180:SF1">
    <property type="entry name" value="BETA-ALANYL-DOPAMINE_CARCININE HYDROLASE"/>
    <property type="match status" value="1"/>
</dbReference>
<dbReference type="Gene3D" id="1.10.10.2120">
    <property type="match status" value="1"/>
</dbReference>
<keyword evidence="3" id="KW-1185">Reference proteome</keyword>
<keyword evidence="2" id="KW-0012">Acyltransferase</keyword>
<accession>A0ABV7TCY5</accession>
<dbReference type="Gene3D" id="3.60.60.10">
    <property type="entry name" value="Penicillin V Acylase, Chain A"/>
    <property type="match status" value="1"/>
</dbReference>
<dbReference type="Pfam" id="PF03417">
    <property type="entry name" value="AAT"/>
    <property type="match status" value="1"/>
</dbReference>
<gene>
    <name evidence="2" type="ORF">ACFORG_06665</name>
</gene>
<keyword evidence="2" id="KW-0808">Transferase</keyword>
<reference evidence="3" key="1">
    <citation type="journal article" date="2019" name="Int. J. Syst. Evol. Microbiol.">
        <title>The Global Catalogue of Microorganisms (GCM) 10K type strain sequencing project: providing services to taxonomists for standard genome sequencing and annotation.</title>
        <authorList>
            <consortium name="The Broad Institute Genomics Platform"/>
            <consortium name="The Broad Institute Genome Sequencing Center for Infectious Disease"/>
            <person name="Wu L."/>
            <person name="Ma J."/>
        </authorList>
    </citation>
    <scope>NUCLEOTIDE SEQUENCE [LARGE SCALE GENOMIC DNA]</scope>
    <source>
        <strain evidence="3">KCTC 42911</strain>
    </source>
</reference>
<dbReference type="InterPro" id="IPR047801">
    <property type="entry name" value="Peptidase_C45"/>
</dbReference>
<dbReference type="GO" id="GO:0016746">
    <property type="term" value="F:acyltransferase activity"/>
    <property type="evidence" value="ECO:0007669"/>
    <property type="project" value="UniProtKB-KW"/>
</dbReference>
<dbReference type="NCBIfam" id="NF040521">
    <property type="entry name" value="C45_proenzyme"/>
    <property type="match status" value="1"/>
</dbReference>
<dbReference type="PANTHER" id="PTHR34180">
    <property type="entry name" value="PEPTIDASE C45"/>
    <property type="match status" value="1"/>
</dbReference>
<proteinExistence type="predicted"/>
<organism evidence="2 3">
    <name type="scientific">Lutimaribacter marinistellae</name>
    <dbReference type="NCBI Taxonomy" id="1820329"/>
    <lineage>
        <taxon>Bacteria</taxon>
        <taxon>Pseudomonadati</taxon>
        <taxon>Pseudomonadota</taxon>
        <taxon>Alphaproteobacteria</taxon>
        <taxon>Rhodobacterales</taxon>
        <taxon>Roseobacteraceae</taxon>
        <taxon>Lutimaribacter</taxon>
    </lineage>
</organism>
<dbReference type="Proteomes" id="UP001595629">
    <property type="component" value="Unassembled WGS sequence"/>
</dbReference>
<evidence type="ECO:0000259" key="1">
    <source>
        <dbReference type="Pfam" id="PF03417"/>
    </source>
</evidence>
<evidence type="ECO:0000313" key="2">
    <source>
        <dbReference type="EMBL" id="MFC3613437.1"/>
    </source>
</evidence>
<evidence type="ECO:0000313" key="3">
    <source>
        <dbReference type="Proteomes" id="UP001595629"/>
    </source>
</evidence>
<sequence>MHVVDCFGPPAARGHAHGETLRAEIAEALAQWEAATMSALGRTDFDAYCEGFLAATSCLDHAEKTVPDLHTELQGIADGAGQPFARVAAYNLMDEQWWYDTAETVPPGCSLVAIPTERGHVLAQNMDLPAHMHGSQVALRLGGPDMPEIVALSSAGLIGLLGLNDAGLAVGVNTLLMLHHDAGGLPVAFALRHALAARSRDDAANRLASARHASGQHYALVSRDGITSLECSAGGCARYESGETLLHTNHPLASRDTDANAQARLESAGFNASSHRRLDWLQAHATGLTGARQVQSLFDDTDAPLCMRGQVNGGSSTFASVVMELGETPAIRMRKGIAGTAEWQEIAFAATQI</sequence>
<dbReference type="InterPro" id="IPR005079">
    <property type="entry name" value="Peptidase_C45_hydrolase"/>
</dbReference>
<dbReference type="EMBL" id="JBHRXI010000004">
    <property type="protein sequence ID" value="MFC3613437.1"/>
    <property type="molecule type" value="Genomic_DNA"/>
</dbReference>